<dbReference type="RefSeq" id="WP_061949981.1">
    <property type="nucleotide sequence ID" value="NZ_LTAO01000037.1"/>
</dbReference>
<name>A0A161P7H1_9BACI</name>
<dbReference type="InterPro" id="IPR029510">
    <property type="entry name" value="Ald_DH_CS_GLU"/>
</dbReference>
<dbReference type="GO" id="GO:0005737">
    <property type="term" value="C:cytoplasm"/>
    <property type="evidence" value="ECO:0007669"/>
    <property type="project" value="TreeGrafter"/>
</dbReference>
<dbReference type="PANTHER" id="PTHR43570">
    <property type="entry name" value="ALDEHYDE DEHYDROGENASE"/>
    <property type="match status" value="1"/>
</dbReference>
<organism evidence="9 10">
    <name type="scientific">Alkalihalobacillus trypoxylicola</name>
    <dbReference type="NCBI Taxonomy" id="519424"/>
    <lineage>
        <taxon>Bacteria</taxon>
        <taxon>Bacillati</taxon>
        <taxon>Bacillota</taxon>
        <taxon>Bacilli</taxon>
        <taxon>Bacillales</taxon>
        <taxon>Bacillaceae</taxon>
        <taxon>Alkalihalobacillus</taxon>
    </lineage>
</organism>
<feature type="domain" description="Aldehyde dehydrogenase" evidence="8">
    <location>
        <begin position="14"/>
        <end position="425"/>
    </location>
</feature>
<evidence type="ECO:0000259" key="8">
    <source>
        <dbReference type="Pfam" id="PF00171"/>
    </source>
</evidence>
<dbReference type="SUPFAM" id="SSF53720">
    <property type="entry name" value="ALDH-like"/>
    <property type="match status" value="1"/>
</dbReference>
<evidence type="ECO:0000256" key="5">
    <source>
        <dbReference type="PIRSR" id="PIRSR036492-1"/>
    </source>
</evidence>
<dbReference type="InterPro" id="IPR016162">
    <property type="entry name" value="Ald_DH_N"/>
</dbReference>
<dbReference type="InterPro" id="IPR015590">
    <property type="entry name" value="Aldehyde_DH_dom"/>
</dbReference>
<reference evidence="9" key="1">
    <citation type="submission" date="2016-02" db="EMBL/GenBank/DDBJ databases">
        <title>Genome sequence of Bacillus trypoxylicola KCTC 13244(T).</title>
        <authorList>
            <person name="Jeong H."/>
            <person name="Park S.-H."/>
            <person name="Choi S.-K."/>
        </authorList>
    </citation>
    <scope>NUCLEOTIDE SEQUENCE [LARGE SCALE GENOMIC DNA]</scope>
    <source>
        <strain evidence="9">KCTC 13244</strain>
    </source>
</reference>
<evidence type="ECO:0000256" key="4">
    <source>
        <dbReference type="PIRNR" id="PIRNR036492"/>
    </source>
</evidence>
<dbReference type="CDD" id="cd07136">
    <property type="entry name" value="ALDH_YwdH-P39616"/>
    <property type="match status" value="1"/>
</dbReference>
<keyword evidence="3" id="KW-0520">NAD</keyword>
<dbReference type="FunFam" id="3.40.605.10:FF:000004">
    <property type="entry name" value="Aldehyde dehydrogenase"/>
    <property type="match status" value="1"/>
</dbReference>
<dbReference type="PROSITE" id="PS00687">
    <property type="entry name" value="ALDEHYDE_DEHYDR_GLU"/>
    <property type="match status" value="1"/>
</dbReference>
<dbReference type="PIRSF" id="PIRSF036492">
    <property type="entry name" value="ALDH"/>
    <property type="match status" value="1"/>
</dbReference>
<dbReference type="InterPro" id="IPR016163">
    <property type="entry name" value="Ald_DH_C"/>
</dbReference>
<dbReference type="OrthoDB" id="9762913at2"/>
<feature type="active site" evidence="5 6">
    <location>
        <position position="208"/>
    </location>
</feature>
<comment type="similarity">
    <text evidence="1 4 7">Belongs to the aldehyde dehydrogenase family.</text>
</comment>
<evidence type="ECO:0000256" key="3">
    <source>
        <dbReference type="ARBA" id="ARBA00023027"/>
    </source>
</evidence>
<keyword evidence="2 4" id="KW-0560">Oxidoreductase</keyword>
<dbReference type="Gene3D" id="3.40.309.10">
    <property type="entry name" value="Aldehyde Dehydrogenase, Chain A, domain 2"/>
    <property type="match status" value="1"/>
</dbReference>
<evidence type="ECO:0000256" key="6">
    <source>
        <dbReference type="PROSITE-ProRule" id="PRU10007"/>
    </source>
</evidence>
<comment type="caution">
    <text evidence="9">The sequence shown here is derived from an EMBL/GenBank/DDBJ whole genome shotgun (WGS) entry which is preliminary data.</text>
</comment>
<dbReference type="EMBL" id="LTAO01000037">
    <property type="protein sequence ID" value="KYG27031.1"/>
    <property type="molecule type" value="Genomic_DNA"/>
</dbReference>
<dbReference type="AlphaFoldDB" id="A0A161P7H1"/>
<dbReference type="GO" id="GO:0004029">
    <property type="term" value="F:aldehyde dehydrogenase (NAD+) activity"/>
    <property type="evidence" value="ECO:0007669"/>
    <property type="project" value="TreeGrafter"/>
</dbReference>
<proteinExistence type="inferred from homology"/>
<accession>A0A161P7H1</accession>
<evidence type="ECO:0000256" key="1">
    <source>
        <dbReference type="ARBA" id="ARBA00009986"/>
    </source>
</evidence>
<evidence type="ECO:0000256" key="7">
    <source>
        <dbReference type="RuleBase" id="RU003345"/>
    </source>
</evidence>
<sequence>MFTQLRNSQKRYFYEGKTLDVSFRIEQLKKLKVAIEENEDLLFDALFKDLHKSKPEAFMTELAMVYQEINYMIEHLPKWSKPEKVKTVATHIGSQGYIQYEPYGVALIIAPWNYPAQLAFSPLVGAMAAGNCAVIKPSEWTPNTSRAIANIIKSTFPEEYIAVVEGEKEVSQALLSEHFDYIFFTGSVAVGKKVMEAASKHLIPLTLELGGKSPLIVDKKAKLKLAAKRIVFGKFLNAGQTCVAPDYLLVHETVKDELIHYLKKEIKQFMKDKVNKGKYVRIVSEKHFERLVSFLSEGDVLIGGGINESSLQIEPTILDNVSINSSIMEDEIFGPILPIFSYKENTEVLDMVREHPNPLALYLFTEDKKVEELFMNHLSFGGGCVNDTIMHLATPHLPFGGIGASGMGAYHGFESFNTFSHRKSILNQTTSFDIGVRYKQNKLTTSLFRKIIK</sequence>
<evidence type="ECO:0000256" key="2">
    <source>
        <dbReference type="ARBA" id="ARBA00023002"/>
    </source>
</evidence>
<evidence type="ECO:0000313" key="9">
    <source>
        <dbReference type="EMBL" id="KYG27031.1"/>
    </source>
</evidence>
<dbReference type="GO" id="GO:0006081">
    <property type="term" value="P:aldehyde metabolic process"/>
    <property type="evidence" value="ECO:0007669"/>
    <property type="project" value="InterPro"/>
</dbReference>
<dbReference type="Gene3D" id="3.40.605.10">
    <property type="entry name" value="Aldehyde Dehydrogenase, Chain A, domain 1"/>
    <property type="match status" value="1"/>
</dbReference>
<dbReference type="Pfam" id="PF00171">
    <property type="entry name" value="Aldedh"/>
    <property type="match status" value="1"/>
</dbReference>
<dbReference type="Proteomes" id="UP000075806">
    <property type="component" value="Unassembled WGS sequence"/>
</dbReference>
<gene>
    <name evidence="9" type="ORF">AZF04_11900</name>
</gene>
<keyword evidence="10" id="KW-1185">Reference proteome</keyword>
<dbReference type="InterPro" id="IPR012394">
    <property type="entry name" value="Aldehyde_DH_NAD(P)"/>
</dbReference>
<dbReference type="InterPro" id="IPR016161">
    <property type="entry name" value="Ald_DH/histidinol_DH"/>
</dbReference>
<feature type="active site" evidence="5">
    <location>
        <position position="242"/>
    </location>
</feature>
<dbReference type="PANTHER" id="PTHR43570:SF16">
    <property type="entry name" value="ALDEHYDE DEHYDROGENASE TYPE III, ISOFORM Q"/>
    <property type="match status" value="1"/>
</dbReference>
<dbReference type="STRING" id="519424.AZF04_11900"/>
<dbReference type="PROSITE" id="PS00070">
    <property type="entry name" value="ALDEHYDE_DEHYDR_CYS"/>
    <property type="match status" value="1"/>
</dbReference>
<evidence type="ECO:0000313" key="10">
    <source>
        <dbReference type="Proteomes" id="UP000075806"/>
    </source>
</evidence>
<dbReference type="InterPro" id="IPR016160">
    <property type="entry name" value="Ald_DH_CS_CYS"/>
</dbReference>
<protein>
    <recommendedName>
        <fullName evidence="4">Aldehyde dehydrogenase</fullName>
    </recommendedName>
</protein>
<dbReference type="FunFam" id="3.40.309.10:FF:000003">
    <property type="entry name" value="Aldehyde dehydrogenase"/>
    <property type="match status" value="1"/>
</dbReference>